<organism evidence="1 2">
    <name type="scientific">Brachionus plicatilis</name>
    <name type="common">Marine rotifer</name>
    <name type="synonym">Brachionus muelleri</name>
    <dbReference type="NCBI Taxonomy" id="10195"/>
    <lineage>
        <taxon>Eukaryota</taxon>
        <taxon>Metazoa</taxon>
        <taxon>Spiralia</taxon>
        <taxon>Gnathifera</taxon>
        <taxon>Rotifera</taxon>
        <taxon>Eurotatoria</taxon>
        <taxon>Monogononta</taxon>
        <taxon>Pseudotrocha</taxon>
        <taxon>Ploima</taxon>
        <taxon>Brachionidae</taxon>
        <taxon>Brachionus</taxon>
    </lineage>
</organism>
<evidence type="ECO:0000313" key="1">
    <source>
        <dbReference type="EMBL" id="RNA23791.1"/>
    </source>
</evidence>
<sequence>MKELIKSSKEFRFCKTKLNSLSVILRLSRMGVNFFFKYAIVWLIFYDQTILYEILKIYLKKKSFYLGFESHINTENISIRLISNEKKDLCLKNKA</sequence>
<dbReference type="AlphaFoldDB" id="A0A3M7RJS1"/>
<keyword evidence="2" id="KW-1185">Reference proteome</keyword>
<name>A0A3M7RJS1_BRAPC</name>
<proteinExistence type="predicted"/>
<accession>A0A3M7RJS1</accession>
<evidence type="ECO:0000313" key="2">
    <source>
        <dbReference type="Proteomes" id="UP000276133"/>
    </source>
</evidence>
<reference evidence="1 2" key="1">
    <citation type="journal article" date="2018" name="Sci. Rep.">
        <title>Genomic signatures of local adaptation to the degree of environmental predictability in rotifers.</title>
        <authorList>
            <person name="Franch-Gras L."/>
            <person name="Hahn C."/>
            <person name="Garcia-Roger E.M."/>
            <person name="Carmona M.J."/>
            <person name="Serra M."/>
            <person name="Gomez A."/>
        </authorList>
    </citation>
    <scope>NUCLEOTIDE SEQUENCE [LARGE SCALE GENOMIC DNA]</scope>
    <source>
        <strain evidence="1">HYR1</strain>
    </source>
</reference>
<comment type="caution">
    <text evidence="1">The sequence shown here is derived from an EMBL/GenBank/DDBJ whole genome shotgun (WGS) entry which is preliminary data.</text>
</comment>
<protein>
    <submittedName>
        <fullName evidence="1">Uncharacterized protein</fullName>
    </submittedName>
</protein>
<dbReference type="Proteomes" id="UP000276133">
    <property type="component" value="Unassembled WGS sequence"/>
</dbReference>
<dbReference type="EMBL" id="REGN01003214">
    <property type="protein sequence ID" value="RNA23791.1"/>
    <property type="molecule type" value="Genomic_DNA"/>
</dbReference>
<gene>
    <name evidence="1" type="ORF">BpHYR1_014439</name>
</gene>